<proteinExistence type="predicted"/>
<gene>
    <name evidence="1" type="ORF">V1478_011413</name>
</gene>
<dbReference type="Proteomes" id="UP001607302">
    <property type="component" value="Unassembled WGS sequence"/>
</dbReference>
<protein>
    <submittedName>
        <fullName evidence="1">Uncharacterized protein</fullName>
    </submittedName>
</protein>
<dbReference type="EMBL" id="JAUDFV010000151">
    <property type="protein sequence ID" value="KAL2718994.1"/>
    <property type="molecule type" value="Genomic_DNA"/>
</dbReference>
<evidence type="ECO:0000313" key="1">
    <source>
        <dbReference type="EMBL" id="KAL2718994.1"/>
    </source>
</evidence>
<organism evidence="1 2">
    <name type="scientific">Vespula squamosa</name>
    <name type="common">Southern yellow jacket</name>
    <name type="synonym">Wasp</name>
    <dbReference type="NCBI Taxonomy" id="30214"/>
    <lineage>
        <taxon>Eukaryota</taxon>
        <taxon>Metazoa</taxon>
        <taxon>Ecdysozoa</taxon>
        <taxon>Arthropoda</taxon>
        <taxon>Hexapoda</taxon>
        <taxon>Insecta</taxon>
        <taxon>Pterygota</taxon>
        <taxon>Neoptera</taxon>
        <taxon>Endopterygota</taxon>
        <taxon>Hymenoptera</taxon>
        <taxon>Apocrita</taxon>
        <taxon>Aculeata</taxon>
        <taxon>Vespoidea</taxon>
        <taxon>Vespidae</taxon>
        <taxon>Vespinae</taxon>
        <taxon>Vespula</taxon>
    </lineage>
</organism>
<accession>A0ABD2AEF0</accession>
<reference evidence="1 2" key="1">
    <citation type="journal article" date="2024" name="Ann. Entomol. Soc. Am.">
        <title>Genomic analyses of the southern and eastern yellowjacket wasps (Hymenoptera: Vespidae) reveal evolutionary signatures of social life.</title>
        <authorList>
            <person name="Catto M.A."/>
            <person name="Caine P.B."/>
            <person name="Orr S.E."/>
            <person name="Hunt B.G."/>
            <person name="Goodisman M.A.D."/>
        </authorList>
    </citation>
    <scope>NUCLEOTIDE SEQUENCE [LARGE SCALE GENOMIC DNA]</scope>
    <source>
        <strain evidence="1">233</strain>
        <tissue evidence="1">Head and thorax</tissue>
    </source>
</reference>
<name>A0ABD2AEF0_VESSQ</name>
<comment type="caution">
    <text evidence="1">The sequence shown here is derived from an EMBL/GenBank/DDBJ whole genome shotgun (WGS) entry which is preliminary data.</text>
</comment>
<dbReference type="AlphaFoldDB" id="A0ABD2AEF0"/>
<keyword evidence="2" id="KW-1185">Reference proteome</keyword>
<evidence type="ECO:0000313" key="2">
    <source>
        <dbReference type="Proteomes" id="UP001607302"/>
    </source>
</evidence>
<sequence length="126" mass="14915">MKLKDGPSGRYYIKMRLISPRKAESVARLSLRSQVRNNNITSYLHNAENTFQRGWQRSEAVYEKGRGREWERVDPSSFKYHTGHLIICRYIKISFHRRFTVENPQIGNSGRYIRIPVSLVQIRAFE</sequence>